<dbReference type="NCBIfam" id="NF009003">
    <property type="entry name" value="PRK12348.1"/>
    <property type="match status" value="1"/>
</dbReference>
<protein>
    <recommendedName>
        <fullName evidence="4">L-ribulose-5-phosphate 4-epimerase</fullName>
        <ecNumber evidence="4">5.1.3.4</ecNumber>
    </recommendedName>
</protein>
<dbReference type="PANTHER" id="PTHR22789:SF9">
    <property type="entry name" value="L-RIBULOSE-5-PHOSPHATE 4-EPIMERASE ULAF"/>
    <property type="match status" value="1"/>
</dbReference>
<comment type="caution">
    <text evidence="10">The sequence shown here is derived from an EMBL/GenBank/DDBJ whole genome shotgun (WGS) entry which is preliminary data.</text>
</comment>
<keyword evidence="7" id="KW-0413">Isomerase</keyword>
<dbReference type="NCBIfam" id="NF006047">
    <property type="entry name" value="PRK08193.1"/>
    <property type="match status" value="1"/>
</dbReference>
<reference evidence="10 11" key="1">
    <citation type="submission" date="2018-07" db="EMBL/GenBank/DDBJ databases">
        <title>Genomic Encyclopedia of Type Strains, Phase IV (KMG-IV): sequencing the most valuable type-strain genomes for metagenomic binning, comparative biology and taxonomic classification.</title>
        <authorList>
            <person name="Goeker M."/>
        </authorList>
    </citation>
    <scope>NUCLEOTIDE SEQUENCE [LARGE SCALE GENOMIC DNA]</scope>
    <source>
        <strain evidence="10 11">DSM 103736</strain>
    </source>
</reference>
<dbReference type="InterPro" id="IPR001303">
    <property type="entry name" value="Aldolase_II/adducin_N"/>
</dbReference>
<evidence type="ECO:0000256" key="2">
    <source>
        <dbReference type="ARBA" id="ARBA00001947"/>
    </source>
</evidence>
<dbReference type="GO" id="GO:0046872">
    <property type="term" value="F:metal ion binding"/>
    <property type="evidence" value="ECO:0007669"/>
    <property type="project" value="UniProtKB-KW"/>
</dbReference>
<dbReference type="EC" id="5.1.3.4" evidence="4"/>
<comment type="catalytic activity">
    <reaction evidence="1">
        <text>L-ribulose 5-phosphate = D-xylulose 5-phosphate</text>
        <dbReference type="Rhea" id="RHEA:22368"/>
        <dbReference type="ChEBI" id="CHEBI:57737"/>
        <dbReference type="ChEBI" id="CHEBI:58226"/>
        <dbReference type="EC" id="5.1.3.4"/>
    </reaction>
</comment>
<dbReference type="EMBL" id="QRAP01000003">
    <property type="protein sequence ID" value="RDK92701.1"/>
    <property type="molecule type" value="Genomic_DNA"/>
</dbReference>
<evidence type="ECO:0000313" key="11">
    <source>
        <dbReference type="Proteomes" id="UP000254848"/>
    </source>
</evidence>
<keyword evidence="11" id="KW-1185">Reference proteome</keyword>
<keyword evidence="5" id="KW-0479">Metal-binding</keyword>
<dbReference type="SMART" id="SM01007">
    <property type="entry name" value="Aldolase_II"/>
    <property type="match status" value="1"/>
</dbReference>
<dbReference type="FunFam" id="3.40.225.10:FF:000001">
    <property type="entry name" value="L-ribulose-5-phosphate 4-epimerase UlaF"/>
    <property type="match status" value="1"/>
</dbReference>
<dbReference type="GO" id="GO:0019323">
    <property type="term" value="P:pentose catabolic process"/>
    <property type="evidence" value="ECO:0007669"/>
    <property type="project" value="TreeGrafter"/>
</dbReference>
<gene>
    <name evidence="10" type="ORF">C8D90_10391</name>
</gene>
<dbReference type="InterPro" id="IPR036409">
    <property type="entry name" value="Aldolase_II/adducin_N_sf"/>
</dbReference>
<keyword evidence="8" id="KW-0119">Carbohydrate metabolism</keyword>
<dbReference type="GO" id="GO:0008742">
    <property type="term" value="F:L-ribulose-phosphate 4-epimerase activity"/>
    <property type="evidence" value="ECO:0007669"/>
    <property type="project" value="UniProtKB-EC"/>
</dbReference>
<dbReference type="Pfam" id="PF00596">
    <property type="entry name" value="Aldolase_II"/>
    <property type="match status" value="1"/>
</dbReference>
<evidence type="ECO:0000256" key="1">
    <source>
        <dbReference type="ARBA" id="ARBA00001726"/>
    </source>
</evidence>
<dbReference type="GO" id="GO:0016832">
    <property type="term" value="F:aldehyde-lyase activity"/>
    <property type="evidence" value="ECO:0007669"/>
    <property type="project" value="TreeGrafter"/>
</dbReference>
<proteinExistence type="inferred from homology"/>
<evidence type="ECO:0000256" key="5">
    <source>
        <dbReference type="ARBA" id="ARBA00022723"/>
    </source>
</evidence>
<accession>A0A370QU48</accession>
<feature type="domain" description="Class II aldolase/adducin N-terminal" evidence="9">
    <location>
        <begin position="7"/>
        <end position="195"/>
    </location>
</feature>
<dbReference type="InterPro" id="IPR050197">
    <property type="entry name" value="Aldolase_class_II_sugar_metab"/>
</dbReference>
<comment type="cofactor">
    <cofactor evidence="2">
        <name>Zn(2+)</name>
        <dbReference type="ChEBI" id="CHEBI:29105"/>
    </cofactor>
</comment>
<dbReference type="OrthoDB" id="9786287at2"/>
<sequence length="230" mass="25273">MTDALKEEVYAANMALPRHGLVTFTWGNVSAIDRDRQRVVIKPSGISYDTMTPEDMVVVDMQGNVLEGKYRPSSDTPTHLALYRRFAQIGGIVHTHSTHATAWAQAGLSIPALGTTHADYFASDIPCTRALTEEEVNGDYELNTGLVIADALANSQPLHTPGIIVYQHGPFAWGKTADEAVHNAVVMEEVAKMAWIAHGLNPHLTPIDSYLMEKHFSRKHGPHAYYGQAK</sequence>
<name>A0A370QU48_9GAMM</name>
<keyword evidence="6" id="KW-0862">Zinc</keyword>
<dbReference type="CDD" id="cd00398">
    <property type="entry name" value="Aldolase_II"/>
    <property type="match status" value="1"/>
</dbReference>
<dbReference type="Proteomes" id="UP000254848">
    <property type="component" value="Unassembled WGS sequence"/>
</dbReference>
<dbReference type="PANTHER" id="PTHR22789">
    <property type="entry name" value="FUCULOSE PHOSPHATE ALDOLASE"/>
    <property type="match status" value="1"/>
</dbReference>
<dbReference type="SUPFAM" id="SSF53639">
    <property type="entry name" value="AraD/HMP-PK domain-like"/>
    <property type="match status" value="1"/>
</dbReference>
<dbReference type="AlphaFoldDB" id="A0A370QU48"/>
<evidence type="ECO:0000256" key="8">
    <source>
        <dbReference type="ARBA" id="ARBA00023277"/>
    </source>
</evidence>
<evidence type="ECO:0000256" key="4">
    <source>
        <dbReference type="ARBA" id="ARBA00013186"/>
    </source>
</evidence>
<evidence type="ECO:0000256" key="7">
    <source>
        <dbReference type="ARBA" id="ARBA00023235"/>
    </source>
</evidence>
<dbReference type="Gene3D" id="3.40.225.10">
    <property type="entry name" value="Class II aldolase/adducin N-terminal domain"/>
    <property type="match status" value="1"/>
</dbReference>
<evidence type="ECO:0000256" key="3">
    <source>
        <dbReference type="ARBA" id="ARBA00010037"/>
    </source>
</evidence>
<evidence type="ECO:0000256" key="6">
    <source>
        <dbReference type="ARBA" id="ARBA00022833"/>
    </source>
</evidence>
<evidence type="ECO:0000259" key="9">
    <source>
        <dbReference type="SMART" id="SM01007"/>
    </source>
</evidence>
<dbReference type="GO" id="GO:0005829">
    <property type="term" value="C:cytosol"/>
    <property type="evidence" value="ECO:0007669"/>
    <property type="project" value="TreeGrafter"/>
</dbReference>
<organism evidence="10 11">
    <name type="scientific">Enterobacillus tribolii</name>
    <dbReference type="NCBI Taxonomy" id="1487935"/>
    <lineage>
        <taxon>Bacteria</taxon>
        <taxon>Pseudomonadati</taxon>
        <taxon>Pseudomonadota</taxon>
        <taxon>Gammaproteobacteria</taxon>
        <taxon>Enterobacterales</taxon>
        <taxon>Hafniaceae</taxon>
        <taxon>Enterobacillus</taxon>
    </lineage>
</organism>
<evidence type="ECO:0000313" key="10">
    <source>
        <dbReference type="EMBL" id="RDK92701.1"/>
    </source>
</evidence>
<comment type="similarity">
    <text evidence="3">Belongs to the aldolase class II family. AraD/FucA subfamily.</text>
</comment>
<dbReference type="RefSeq" id="WP_115457901.1">
    <property type="nucleotide sequence ID" value="NZ_QRAP01000003.1"/>
</dbReference>